<protein>
    <submittedName>
        <fullName evidence="1">Uncharacterized protein</fullName>
    </submittedName>
</protein>
<accession>A0A841I350</accession>
<feature type="non-terminal residue" evidence="1">
    <location>
        <position position="1"/>
    </location>
</feature>
<gene>
    <name evidence="1" type="ORF">HNR42_002904</name>
</gene>
<organism evidence="1 2">
    <name type="scientific">Deinobacterium chartae</name>
    <dbReference type="NCBI Taxonomy" id="521158"/>
    <lineage>
        <taxon>Bacteria</taxon>
        <taxon>Thermotogati</taxon>
        <taxon>Deinococcota</taxon>
        <taxon>Deinococci</taxon>
        <taxon>Deinococcales</taxon>
        <taxon>Deinococcaceae</taxon>
        <taxon>Deinobacterium</taxon>
    </lineage>
</organism>
<keyword evidence="2" id="KW-1185">Reference proteome</keyword>
<proteinExistence type="predicted"/>
<dbReference type="AlphaFoldDB" id="A0A841I350"/>
<evidence type="ECO:0000313" key="2">
    <source>
        <dbReference type="Proteomes" id="UP000569951"/>
    </source>
</evidence>
<name>A0A841I350_9DEIO</name>
<dbReference type="EMBL" id="JACHHG010000012">
    <property type="protein sequence ID" value="MBB6099454.1"/>
    <property type="molecule type" value="Genomic_DNA"/>
</dbReference>
<sequence>EFGHVLSGGILEEEVAVTLEKPERNDDLPGIGTLRPGGA</sequence>
<evidence type="ECO:0000313" key="1">
    <source>
        <dbReference type="EMBL" id="MBB6099454.1"/>
    </source>
</evidence>
<dbReference type="Proteomes" id="UP000569951">
    <property type="component" value="Unassembled WGS sequence"/>
</dbReference>
<reference evidence="1 2" key="1">
    <citation type="submission" date="2020-08" db="EMBL/GenBank/DDBJ databases">
        <title>Genomic Encyclopedia of Type Strains, Phase IV (KMG-IV): sequencing the most valuable type-strain genomes for metagenomic binning, comparative biology and taxonomic classification.</title>
        <authorList>
            <person name="Goeker M."/>
        </authorList>
    </citation>
    <scope>NUCLEOTIDE SEQUENCE [LARGE SCALE GENOMIC DNA]</scope>
    <source>
        <strain evidence="1 2">DSM 21458</strain>
    </source>
</reference>
<comment type="caution">
    <text evidence="1">The sequence shown here is derived from an EMBL/GenBank/DDBJ whole genome shotgun (WGS) entry which is preliminary data.</text>
</comment>